<evidence type="ECO:0000256" key="8">
    <source>
        <dbReference type="ARBA" id="ARBA00025084"/>
    </source>
</evidence>
<sequence length="197" mass="20738">MPVKGDAPALPGARAVARHVRISPNKARRVVNLVRGLPAKEALTVLQFAPQSASEQVYKVLASAIANAENNERLDPDALLVSEAFVDEGPTMKRFRPRAQGRAYRIRKRTCHITVAVEAVAPAARPGKKAAPAKKAAKAAPATEVTEATAAEETTEATAAEQPAPAKKAAKKATKATKATQSKATEKADETAEEGTE</sequence>
<comment type="caution">
    <text evidence="15">The sequence shown here is derived from an EMBL/GenBank/DDBJ whole genome shotgun (WGS) entry which is preliminary data.</text>
</comment>
<evidence type="ECO:0000256" key="4">
    <source>
        <dbReference type="ARBA" id="ARBA00022730"/>
    </source>
</evidence>
<comment type="function">
    <text evidence="1 10">The globular domain of the protein is located near the polypeptide exit tunnel on the outside of the subunit, while an extended beta-hairpin is found that lines the wall of the exit tunnel in the center of the 70S ribosome.</text>
</comment>
<dbReference type="SUPFAM" id="SSF54843">
    <property type="entry name" value="Ribosomal protein L22"/>
    <property type="match status" value="1"/>
</dbReference>
<keyword evidence="7 10" id="KW-0687">Ribonucleoprotein</keyword>
<dbReference type="PROSITE" id="PS00464">
    <property type="entry name" value="RIBOSOMAL_L22"/>
    <property type="match status" value="1"/>
</dbReference>
<evidence type="ECO:0000256" key="12">
    <source>
        <dbReference type="RuleBase" id="RU004006"/>
    </source>
</evidence>
<evidence type="ECO:0000256" key="1">
    <source>
        <dbReference type="ARBA" id="ARBA00003478"/>
    </source>
</evidence>
<dbReference type="InterPro" id="IPR001063">
    <property type="entry name" value="Ribosomal_uL22"/>
</dbReference>
<dbReference type="Proteomes" id="UP000604117">
    <property type="component" value="Unassembled WGS sequence"/>
</dbReference>
<evidence type="ECO:0000256" key="10">
    <source>
        <dbReference type="HAMAP-Rule" id="MF_01331"/>
    </source>
</evidence>
<dbReference type="InterPro" id="IPR047867">
    <property type="entry name" value="Ribosomal_uL22_bac/org-type"/>
</dbReference>
<keyword evidence="5 10" id="KW-0694">RNA-binding</keyword>
<comment type="subunit">
    <text evidence="3 10 12">Part of the 50S ribosomal subunit.</text>
</comment>
<dbReference type="PANTHER" id="PTHR13501">
    <property type="entry name" value="CHLOROPLAST 50S RIBOSOMAL PROTEIN L22-RELATED"/>
    <property type="match status" value="1"/>
</dbReference>
<evidence type="ECO:0000256" key="9">
    <source>
        <dbReference type="ARBA" id="ARBA00035207"/>
    </source>
</evidence>
<accession>A0ABQ4CNN0</accession>
<evidence type="ECO:0000256" key="5">
    <source>
        <dbReference type="ARBA" id="ARBA00022884"/>
    </source>
</evidence>
<keyword evidence="16" id="KW-1185">Reference proteome</keyword>
<dbReference type="CDD" id="cd00336">
    <property type="entry name" value="Ribosomal_L22"/>
    <property type="match status" value="1"/>
</dbReference>
<dbReference type="InterPro" id="IPR018260">
    <property type="entry name" value="Ribosomal_uL22_CS"/>
</dbReference>
<keyword evidence="4 10" id="KW-0699">rRNA-binding</keyword>
<evidence type="ECO:0000256" key="7">
    <source>
        <dbReference type="ARBA" id="ARBA00023274"/>
    </source>
</evidence>
<evidence type="ECO:0000256" key="6">
    <source>
        <dbReference type="ARBA" id="ARBA00022980"/>
    </source>
</evidence>
<feature type="compositionally biased region" description="Basic residues" evidence="14">
    <location>
        <begin position="126"/>
        <end position="137"/>
    </location>
</feature>
<evidence type="ECO:0000256" key="11">
    <source>
        <dbReference type="RuleBase" id="RU004005"/>
    </source>
</evidence>
<evidence type="ECO:0000256" key="3">
    <source>
        <dbReference type="ARBA" id="ARBA00011838"/>
    </source>
</evidence>
<evidence type="ECO:0000256" key="13">
    <source>
        <dbReference type="RuleBase" id="RU004008"/>
    </source>
</evidence>
<dbReference type="PANTHER" id="PTHR13501:SF8">
    <property type="entry name" value="LARGE RIBOSOMAL SUBUNIT PROTEIN UL22M"/>
    <property type="match status" value="1"/>
</dbReference>
<dbReference type="HAMAP" id="MF_01331_B">
    <property type="entry name" value="Ribosomal_uL22_B"/>
    <property type="match status" value="1"/>
</dbReference>
<evidence type="ECO:0000313" key="16">
    <source>
        <dbReference type="Proteomes" id="UP000604117"/>
    </source>
</evidence>
<evidence type="ECO:0000256" key="14">
    <source>
        <dbReference type="SAM" id="MobiDB-lite"/>
    </source>
</evidence>
<feature type="compositionally biased region" description="Low complexity" evidence="14">
    <location>
        <begin position="138"/>
        <end position="167"/>
    </location>
</feature>
<organism evidence="15 16">
    <name type="scientific">Asanoa siamensis</name>
    <dbReference type="NCBI Taxonomy" id="926357"/>
    <lineage>
        <taxon>Bacteria</taxon>
        <taxon>Bacillati</taxon>
        <taxon>Actinomycetota</taxon>
        <taxon>Actinomycetes</taxon>
        <taxon>Micromonosporales</taxon>
        <taxon>Micromonosporaceae</taxon>
        <taxon>Asanoa</taxon>
    </lineage>
</organism>
<dbReference type="NCBIfam" id="TIGR01044">
    <property type="entry name" value="rplV_bact"/>
    <property type="match status" value="1"/>
</dbReference>
<reference evidence="15 16" key="1">
    <citation type="submission" date="2021-01" db="EMBL/GenBank/DDBJ databases">
        <title>Whole genome shotgun sequence of Asanoa siamensis NBRC 107932.</title>
        <authorList>
            <person name="Komaki H."/>
            <person name="Tamura T."/>
        </authorList>
    </citation>
    <scope>NUCLEOTIDE SEQUENCE [LARGE SCALE GENOMIC DNA]</scope>
    <source>
        <strain evidence="15 16">NBRC 107932</strain>
    </source>
</reference>
<comment type="function">
    <text evidence="8">This protein binds specifically to 23S rRNA; its binding is stimulated by other ribosomal proteins, e.g. L4, L17, and L20. It is important during the early stages of 50S assembly. It makes multiple contacts with different domains of the 23S rRNA in the assembled 50S subunit and ribosome.</text>
</comment>
<proteinExistence type="inferred from homology"/>
<dbReference type="EMBL" id="BONE01000015">
    <property type="protein sequence ID" value="GIF72867.1"/>
    <property type="molecule type" value="Genomic_DNA"/>
</dbReference>
<evidence type="ECO:0000256" key="2">
    <source>
        <dbReference type="ARBA" id="ARBA00009451"/>
    </source>
</evidence>
<protein>
    <recommendedName>
        <fullName evidence="9 10">Large ribosomal subunit protein uL22</fullName>
    </recommendedName>
</protein>
<evidence type="ECO:0000313" key="15">
    <source>
        <dbReference type="EMBL" id="GIF72867.1"/>
    </source>
</evidence>
<dbReference type="InterPro" id="IPR005727">
    <property type="entry name" value="Ribosomal_uL22_bac/chlpt-type"/>
</dbReference>
<keyword evidence="6 10" id="KW-0689">Ribosomal protein</keyword>
<gene>
    <name evidence="10" type="primary">rplV</name>
    <name evidence="15" type="ORF">Asi02nite_23850</name>
</gene>
<dbReference type="Gene3D" id="3.90.470.10">
    <property type="entry name" value="Ribosomal protein L22/L17"/>
    <property type="match status" value="1"/>
</dbReference>
<dbReference type="Pfam" id="PF00237">
    <property type="entry name" value="Ribosomal_L22"/>
    <property type="match status" value="1"/>
</dbReference>
<comment type="function">
    <text evidence="10 13">This protein binds specifically to 23S rRNA; its binding is stimulated by other ribosomal proteins, e.g., L4, L17, and L20. It is important during the early stages of 50S assembly. It makes multiple contacts with different domains of the 23S rRNA in the assembled 50S subunit and ribosome.</text>
</comment>
<feature type="region of interest" description="Disordered" evidence="14">
    <location>
        <begin position="122"/>
        <end position="197"/>
    </location>
</feature>
<name>A0ABQ4CNN0_9ACTN</name>
<comment type="similarity">
    <text evidence="2 10 11">Belongs to the universal ribosomal protein uL22 family.</text>
</comment>
<dbReference type="InterPro" id="IPR036394">
    <property type="entry name" value="Ribosomal_uL22_sf"/>
</dbReference>